<evidence type="ECO:0000256" key="3">
    <source>
        <dbReference type="ARBA" id="ARBA00022723"/>
    </source>
</evidence>
<dbReference type="Proteomes" id="UP000664859">
    <property type="component" value="Unassembled WGS sequence"/>
</dbReference>
<keyword evidence="4" id="KW-0560">Oxidoreductase</keyword>
<name>A0A835Z2D1_9STRA</name>
<dbReference type="PROSITE" id="PS50873">
    <property type="entry name" value="PEROXIDASE_4"/>
    <property type="match status" value="1"/>
</dbReference>
<dbReference type="GO" id="GO:0004601">
    <property type="term" value="F:peroxidase activity"/>
    <property type="evidence" value="ECO:0007669"/>
    <property type="project" value="UniProtKB-KW"/>
</dbReference>
<feature type="compositionally biased region" description="Basic and acidic residues" evidence="7">
    <location>
        <begin position="423"/>
        <end position="437"/>
    </location>
</feature>
<evidence type="ECO:0000313" key="10">
    <source>
        <dbReference type="EMBL" id="KAG5183770.1"/>
    </source>
</evidence>
<feature type="domain" description="Plant heme peroxidase family profile" evidence="9">
    <location>
        <begin position="88"/>
        <end position="440"/>
    </location>
</feature>
<gene>
    <name evidence="10" type="ORF">JKP88DRAFT_277466</name>
</gene>
<feature type="compositionally biased region" description="Gly residues" evidence="7">
    <location>
        <begin position="510"/>
        <end position="550"/>
    </location>
</feature>
<keyword evidence="2" id="KW-0349">Heme</keyword>
<dbReference type="PROSITE" id="PS00436">
    <property type="entry name" value="PEROXIDASE_2"/>
    <property type="match status" value="1"/>
</dbReference>
<dbReference type="GO" id="GO:0046872">
    <property type="term" value="F:metal ion binding"/>
    <property type="evidence" value="ECO:0007669"/>
    <property type="project" value="UniProtKB-KW"/>
</dbReference>
<dbReference type="InterPro" id="IPR019794">
    <property type="entry name" value="Peroxidases_AS"/>
</dbReference>
<comment type="caution">
    <text evidence="10">The sequence shown here is derived from an EMBL/GenBank/DDBJ whole genome shotgun (WGS) entry which is preliminary data.</text>
</comment>
<evidence type="ECO:0000259" key="9">
    <source>
        <dbReference type="PROSITE" id="PS50873"/>
    </source>
</evidence>
<reference evidence="10" key="1">
    <citation type="submission" date="2021-02" db="EMBL/GenBank/DDBJ databases">
        <title>First Annotated Genome of the Yellow-green Alga Tribonema minus.</title>
        <authorList>
            <person name="Mahan K.M."/>
        </authorList>
    </citation>
    <scope>NUCLEOTIDE SEQUENCE</scope>
    <source>
        <strain evidence="10">UTEX B ZZ1240</strain>
    </source>
</reference>
<evidence type="ECO:0000256" key="2">
    <source>
        <dbReference type="ARBA" id="ARBA00022617"/>
    </source>
</evidence>
<evidence type="ECO:0000256" key="7">
    <source>
        <dbReference type="SAM" id="MobiDB-lite"/>
    </source>
</evidence>
<dbReference type="InterPro" id="IPR002016">
    <property type="entry name" value="Haem_peroxidase"/>
</dbReference>
<keyword evidence="1 10" id="KW-0575">Peroxidase</keyword>
<evidence type="ECO:0000256" key="4">
    <source>
        <dbReference type="ARBA" id="ARBA00023002"/>
    </source>
</evidence>
<dbReference type="EMBL" id="JAFCMP010000190">
    <property type="protein sequence ID" value="KAG5183770.1"/>
    <property type="molecule type" value="Genomic_DNA"/>
</dbReference>
<dbReference type="AlphaFoldDB" id="A0A835Z2D1"/>
<dbReference type="OrthoDB" id="2113341at2759"/>
<dbReference type="InterPro" id="IPR010255">
    <property type="entry name" value="Haem_peroxidase_sf"/>
</dbReference>
<dbReference type="Gene3D" id="1.10.420.10">
    <property type="entry name" value="Peroxidase, domain 2"/>
    <property type="match status" value="1"/>
</dbReference>
<dbReference type="Pfam" id="PF00141">
    <property type="entry name" value="peroxidase"/>
    <property type="match status" value="1"/>
</dbReference>
<evidence type="ECO:0000256" key="6">
    <source>
        <dbReference type="RuleBase" id="RU004241"/>
    </source>
</evidence>
<feature type="compositionally biased region" description="Basic and acidic residues" evidence="7">
    <location>
        <begin position="470"/>
        <end position="483"/>
    </location>
</feature>
<comment type="similarity">
    <text evidence="6">Belongs to the peroxidase family.</text>
</comment>
<accession>A0A835Z2D1</accession>
<organism evidence="10 11">
    <name type="scientific">Tribonema minus</name>
    <dbReference type="NCBI Taxonomy" id="303371"/>
    <lineage>
        <taxon>Eukaryota</taxon>
        <taxon>Sar</taxon>
        <taxon>Stramenopiles</taxon>
        <taxon>Ochrophyta</taxon>
        <taxon>PX clade</taxon>
        <taxon>Xanthophyceae</taxon>
        <taxon>Tribonematales</taxon>
        <taxon>Tribonemataceae</taxon>
        <taxon>Tribonema</taxon>
    </lineage>
</organism>
<feature type="region of interest" description="Disordered" evidence="7">
    <location>
        <begin position="423"/>
        <end position="565"/>
    </location>
</feature>
<feature type="chain" id="PRO_5032428275" evidence="8">
    <location>
        <begin position="21"/>
        <end position="565"/>
    </location>
</feature>
<dbReference type="Gene3D" id="1.10.520.10">
    <property type="match status" value="1"/>
</dbReference>
<keyword evidence="3" id="KW-0479">Metal-binding</keyword>
<feature type="signal peptide" evidence="8">
    <location>
        <begin position="1"/>
        <end position="20"/>
    </location>
</feature>
<protein>
    <submittedName>
        <fullName evidence="10">Heme peroxidase</fullName>
    </submittedName>
</protein>
<keyword evidence="5" id="KW-0408">Iron</keyword>
<proteinExistence type="inferred from homology"/>
<evidence type="ECO:0000256" key="1">
    <source>
        <dbReference type="ARBA" id="ARBA00022559"/>
    </source>
</evidence>
<keyword evidence="11" id="KW-1185">Reference proteome</keyword>
<feature type="compositionally biased region" description="Basic and acidic residues" evidence="7">
    <location>
        <begin position="493"/>
        <end position="505"/>
    </location>
</feature>
<dbReference type="SUPFAM" id="SSF48113">
    <property type="entry name" value="Heme-dependent peroxidases"/>
    <property type="match status" value="1"/>
</dbReference>
<dbReference type="GO" id="GO:0006979">
    <property type="term" value="P:response to oxidative stress"/>
    <property type="evidence" value="ECO:0007669"/>
    <property type="project" value="InterPro"/>
</dbReference>
<evidence type="ECO:0000256" key="8">
    <source>
        <dbReference type="SAM" id="SignalP"/>
    </source>
</evidence>
<evidence type="ECO:0000256" key="5">
    <source>
        <dbReference type="ARBA" id="ARBA00023004"/>
    </source>
</evidence>
<evidence type="ECO:0000313" key="11">
    <source>
        <dbReference type="Proteomes" id="UP000664859"/>
    </source>
</evidence>
<dbReference type="GO" id="GO:0020037">
    <property type="term" value="F:heme binding"/>
    <property type="evidence" value="ECO:0007669"/>
    <property type="project" value="InterPro"/>
</dbReference>
<keyword evidence="8" id="KW-0732">Signal</keyword>
<dbReference type="PRINTS" id="PR00458">
    <property type="entry name" value="PEROXIDASE"/>
</dbReference>
<sequence length="565" mass="60240">MRTALVALLLSVYGLTSVAGTYKGVDALDGATMTKAQATINTKPAAINCSKKRQFDVQGIYGDMDNALKCFKRAVSVFESKGDDLLISIAAKALRASFHDCGTFADTTTGHLLEKTANTPGVAPVFQPPQCGGCNGSIKQEMEVFFQDPDDVPFFLHNFPQHADMRPLYEFLWGKDGQSGAAAAVRAYGNCYRMTNADMLSIMGLLAVKVTGGTPVGGCGWYPGRPDLSGFDDTNGLPGPQSDDQTLESLFGAWKFNEPLKYFGLSLDDSICILSGAHTLGKNNVGESQFTIPSGPLDSTPFKFDGKYFAEVVYGRNLDGKAPGGGGFASDRHGVCDKFKYIGKQNPPPAAPVLQDTLCDDTKSNLYTCYKKYADAHLADRDGTYSDYKFKHDFCNAFQAMSMIGMNMPPDYSKVAHKFTIRGKNDVPKHSDRRDSSSSDDSDSGDRQCPHRRHKHRGGDSSSSDDDSSDDRKHGKDSSDSKDHHHKKHGKRHDSSDNDSSDDKKHGGKHGGNGGGDGHGGKFGGGNFGSGGGGGAGYHGDSHGGGGGGLPAKPAMGLRGTGTVY</sequence>